<evidence type="ECO:0000313" key="2">
    <source>
        <dbReference type="EMBL" id="KAK2771523.1"/>
    </source>
</evidence>
<proteinExistence type="predicted"/>
<evidence type="ECO:0000313" key="3">
    <source>
        <dbReference type="Proteomes" id="UP001281614"/>
    </source>
</evidence>
<dbReference type="AlphaFoldDB" id="A0AAD9YLC1"/>
<comment type="caution">
    <text evidence="2">The sequence shown here is derived from an EMBL/GenBank/DDBJ whole genome shotgun (WGS) entry which is preliminary data.</text>
</comment>
<dbReference type="EMBL" id="VYYT01000079">
    <property type="protein sequence ID" value="KAK2771523.1"/>
    <property type="molecule type" value="Genomic_DNA"/>
</dbReference>
<accession>A0AAD9YLC1</accession>
<keyword evidence="3" id="KW-1185">Reference proteome</keyword>
<feature type="region of interest" description="Disordered" evidence="1">
    <location>
        <begin position="130"/>
        <end position="152"/>
    </location>
</feature>
<feature type="compositionally biased region" description="Low complexity" evidence="1">
    <location>
        <begin position="143"/>
        <end position="152"/>
    </location>
</feature>
<feature type="region of interest" description="Disordered" evidence="1">
    <location>
        <begin position="311"/>
        <end position="335"/>
    </location>
</feature>
<feature type="compositionally biased region" description="Low complexity" evidence="1">
    <location>
        <begin position="322"/>
        <end position="335"/>
    </location>
</feature>
<reference evidence="2" key="1">
    <citation type="submission" date="2023-02" db="EMBL/GenBank/DDBJ databases">
        <title>Colletotrichum kahawae CIFC_Que2 genome sequencing and assembly.</title>
        <authorList>
            <person name="Baroncelli R."/>
        </authorList>
    </citation>
    <scope>NUCLEOTIDE SEQUENCE</scope>
    <source>
        <strain evidence="2">CIFC_Que2</strain>
    </source>
</reference>
<organism evidence="2 3">
    <name type="scientific">Colletotrichum kahawae</name>
    <name type="common">Coffee berry disease fungus</name>
    <dbReference type="NCBI Taxonomy" id="34407"/>
    <lineage>
        <taxon>Eukaryota</taxon>
        <taxon>Fungi</taxon>
        <taxon>Dikarya</taxon>
        <taxon>Ascomycota</taxon>
        <taxon>Pezizomycotina</taxon>
        <taxon>Sordariomycetes</taxon>
        <taxon>Hypocreomycetidae</taxon>
        <taxon>Glomerellales</taxon>
        <taxon>Glomerellaceae</taxon>
        <taxon>Colletotrichum</taxon>
        <taxon>Colletotrichum gloeosporioides species complex</taxon>
    </lineage>
</organism>
<protein>
    <recommendedName>
        <fullName evidence="4">C2H2-type domain-containing protein</fullName>
    </recommendedName>
</protein>
<dbReference type="Gene3D" id="3.30.160.60">
    <property type="entry name" value="Classic Zinc Finger"/>
    <property type="match status" value="1"/>
</dbReference>
<feature type="compositionally biased region" description="Acidic residues" evidence="1">
    <location>
        <begin position="204"/>
        <end position="214"/>
    </location>
</feature>
<feature type="compositionally biased region" description="Basic and acidic residues" evidence="1">
    <location>
        <begin position="181"/>
        <end position="194"/>
    </location>
</feature>
<feature type="region of interest" description="Disordered" evidence="1">
    <location>
        <begin position="164"/>
        <end position="220"/>
    </location>
</feature>
<evidence type="ECO:0000256" key="1">
    <source>
        <dbReference type="SAM" id="MobiDB-lite"/>
    </source>
</evidence>
<name>A0AAD9YLC1_COLKA</name>
<dbReference type="Proteomes" id="UP001281614">
    <property type="component" value="Unassembled WGS sequence"/>
</dbReference>
<gene>
    <name evidence="2" type="ORF">CKAH01_04098</name>
</gene>
<sequence>MAALDIRSLLQTDQPLDPETEAFRQYKRACQLHPGDIPHRNEDETVLAYYGKASVHAFARVAEFIALLTDEQNLQSTGYNLVDQALCERKQGMGILEVATKQRKTLRQISETVLKAQREIRDILVQAEEHAHPEPTRQPVPPESCSRSSVSISTGVSGFSTGPFSAAASQSSVGTSLARGENTRSEHARSDRRSLTPGSPGYDDYGDGDDDDYEMSGMHDGLSMDDEVARADKIDMEQLKHRGKGHYICPEWRSCQKGGKKEDGGPLYFTRNCMFRQHLQKHSKPHRCNLPGCPNKEGFARKDQLVRHQLNVKHEDPNESQPPVTTTTYYPTSRR</sequence>
<evidence type="ECO:0008006" key="4">
    <source>
        <dbReference type="Google" id="ProtNLM"/>
    </source>
</evidence>